<accession>A0A9W7WX95</accession>
<reference evidence="5" key="1">
    <citation type="submission" date="2021-02" db="EMBL/GenBank/DDBJ databases">
        <title>Comparative genomics reveals that relaxation of natural selection precedes convergent phenotypic evolution of cavefish.</title>
        <authorList>
            <person name="Peng Z."/>
        </authorList>
    </citation>
    <scope>NUCLEOTIDE SEQUENCE</scope>
    <source>
        <tissue evidence="5">Muscle</tissue>
    </source>
</reference>
<feature type="domain" description="GB1/RHD3-type G" evidence="4">
    <location>
        <begin position="44"/>
        <end position="142"/>
    </location>
</feature>
<gene>
    <name evidence="5" type="ORF">IRJ41_018453</name>
</gene>
<dbReference type="InterPro" id="IPR027417">
    <property type="entry name" value="P-loop_NTPase"/>
</dbReference>
<dbReference type="AlphaFoldDB" id="A0A9W7WX95"/>
<keyword evidence="6" id="KW-1185">Reference proteome</keyword>
<dbReference type="GO" id="GO:0003924">
    <property type="term" value="F:GTPase activity"/>
    <property type="evidence" value="ECO:0007669"/>
    <property type="project" value="InterPro"/>
</dbReference>
<organism evidence="5 6">
    <name type="scientific">Triplophysa rosa</name>
    <name type="common">Cave loach</name>
    <dbReference type="NCBI Taxonomy" id="992332"/>
    <lineage>
        <taxon>Eukaryota</taxon>
        <taxon>Metazoa</taxon>
        <taxon>Chordata</taxon>
        <taxon>Craniata</taxon>
        <taxon>Vertebrata</taxon>
        <taxon>Euteleostomi</taxon>
        <taxon>Actinopterygii</taxon>
        <taxon>Neopterygii</taxon>
        <taxon>Teleostei</taxon>
        <taxon>Ostariophysi</taxon>
        <taxon>Cypriniformes</taxon>
        <taxon>Nemacheilidae</taxon>
        <taxon>Triplophysa</taxon>
    </lineage>
</organism>
<evidence type="ECO:0000259" key="4">
    <source>
        <dbReference type="PROSITE" id="PS51715"/>
    </source>
</evidence>
<evidence type="ECO:0000313" key="6">
    <source>
        <dbReference type="Proteomes" id="UP001059041"/>
    </source>
</evidence>
<dbReference type="SUPFAM" id="SSF52540">
    <property type="entry name" value="P-loop containing nucleoside triphosphate hydrolases"/>
    <property type="match status" value="1"/>
</dbReference>
<dbReference type="EMBL" id="JAFHDT010000005">
    <property type="protein sequence ID" value="KAI7809836.1"/>
    <property type="molecule type" value="Genomic_DNA"/>
</dbReference>
<proteinExistence type="inferred from homology"/>
<keyword evidence="1" id="KW-0547">Nucleotide-binding</keyword>
<dbReference type="GO" id="GO:0005525">
    <property type="term" value="F:GTP binding"/>
    <property type="evidence" value="ECO:0007669"/>
    <property type="project" value="UniProtKB-KW"/>
</dbReference>
<keyword evidence="2" id="KW-0342">GTP-binding</keyword>
<evidence type="ECO:0000256" key="2">
    <source>
        <dbReference type="ARBA" id="ARBA00023134"/>
    </source>
</evidence>
<feature type="non-terminal residue" evidence="5">
    <location>
        <position position="142"/>
    </location>
</feature>
<evidence type="ECO:0000256" key="1">
    <source>
        <dbReference type="ARBA" id="ARBA00022741"/>
    </source>
</evidence>
<dbReference type="InterPro" id="IPR030386">
    <property type="entry name" value="G_GB1_RHD3_dom"/>
</dbReference>
<dbReference type="PROSITE" id="PS51715">
    <property type="entry name" value="G_GB1_RHD3"/>
    <property type="match status" value="1"/>
</dbReference>
<dbReference type="PANTHER" id="PTHR10751">
    <property type="entry name" value="GUANYLATE BINDING PROTEIN"/>
    <property type="match status" value="1"/>
</dbReference>
<comment type="similarity">
    <text evidence="3">Belongs to the TRAFAC class dynamin-like GTPase superfamily. GB1/RHD3 GTPase family.</text>
</comment>
<protein>
    <submittedName>
        <fullName evidence="5">Interferon-induced guanylate-binding protein 1</fullName>
    </submittedName>
</protein>
<dbReference type="InterPro" id="IPR015894">
    <property type="entry name" value="Guanylate-bd_N"/>
</dbReference>
<sequence length="142" mass="15540">RKSCPSSIMASGYLMSAPVCFIENAEKEKLLVRKEAQDSLNGINVPVVVVSIVGLYRTGKSFLMDLLAGQQSGFTFSNTILNQRPKASECGVPHPTKGGHTLVLLDTEGLGDIDKYKYYLKTLSCLFQGDSEVEIRRHVEGS</sequence>
<comment type="caution">
    <text evidence="5">The sequence shown here is derived from an EMBL/GenBank/DDBJ whole genome shotgun (WGS) entry which is preliminary data.</text>
</comment>
<evidence type="ECO:0000256" key="3">
    <source>
        <dbReference type="PROSITE-ProRule" id="PRU01052"/>
    </source>
</evidence>
<evidence type="ECO:0000313" key="5">
    <source>
        <dbReference type="EMBL" id="KAI7809836.1"/>
    </source>
</evidence>
<dbReference type="Proteomes" id="UP001059041">
    <property type="component" value="Linkage Group LG5"/>
</dbReference>
<dbReference type="Pfam" id="PF02263">
    <property type="entry name" value="GBP"/>
    <property type="match status" value="1"/>
</dbReference>
<dbReference type="Gene3D" id="3.40.50.300">
    <property type="entry name" value="P-loop containing nucleotide triphosphate hydrolases"/>
    <property type="match status" value="1"/>
</dbReference>
<name>A0A9W7WX95_TRIRA</name>